<dbReference type="OMA" id="KEACASN"/>
<proteinExistence type="predicted"/>
<evidence type="ECO:0000313" key="3">
    <source>
        <dbReference type="Proteomes" id="UP000030653"/>
    </source>
</evidence>
<gene>
    <name evidence="2" type="ORF">DACRYDRAFT_100503</name>
</gene>
<keyword evidence="3" id="KW-1185">Reference proteome</keyword>
<dbReference type="AlphaFoldDB" id="M5FTD1"/>
<feature type="region of interest" description="Disordered" evidence="1">
    <location>
        <begin position="321"/>
        <end position="349"/>
    </location>
</feature>
<name>M5FTD1_DACPD</name>
<dbReference type="OrthoDB" id="2959034at2759"/>
<dbReference type="HOGENOM" id="CLU_026023_0_0_1"/>
<dbReference type="EMBL" id="JH795865">
    <property type="protein sequence ID" value="EJU00886.1"/>
    <property type="molecule type" value="Genomic_DNA"/>
</dbReference>
<feature type="compositionally biased region" description="Polar residues" evidence="1">
    <location>
        <begin position="45"/>
        <end position="57"/>
    </location>
</feature>
<accession>M5FTD1</accession>
<evidence type="ECO:0000313" key="2">
    <source>
        <dbReference type="EMBL" id="EJU00886.1"/>
    </source>
</evidence>
<feature type="compositionally biased region" description="Low complexity" evidence="1">
    <location>
        <begin position="16"/>
        <end position="32"/>
    </location>
</feature>
<dbReference type="GeneID" id="63682523"/>
<dbReference type="RefSeq" id="XP_040627783.1">
    <property type="nucleotide sequence ID" value="XM_040767461.1"/>
</dbReference>
<evidence type="ECO:0000256" key="1">
    <source>
        <dbReference type="SAM" id="MobiDB-lite"/>
    </source>
</evidence>
<sequence>MVITKEPLTPDGSSLDTPPSYDSLSTSSSRPTGDQKRPIPPWPPNSQSAQAGSSHYSLPSPPSRDGPASAKWSPLTPEYWRRRREEDEIRRTVRDLLKDVIHNLSDPSSLDVLHSSYVACASHGISFPSLSQELIESHPPLYWAVLTLSPLARALPGGQLASSPPPDGWSALDLLTAFPLKGETQREAIAACVLGDDNALFQYLRASEGFAPQGLAESIISRPGEEGRARAVDFVHVEHVPDGQAGHFKIRFKCRDWLRRMRMHKKIVMRWIARGRAWQLVFGMADGSQPVSQGNWYCAIALVRGTGSNNAPLTAQIQIGNTDPLPPTDRLTPGTFPPPTSASDSPERKTVTLKLQHRDLRDDYEYHYCVKLSDFPGAASLEYEDSPFIEPDGSVCMQGDFVLEKS</sequence>
<protein>
    <submittedName>
        <fullName evidence="2">Uncharacterized protein</fullName>
    </submittedName>
</protein>
<organism evidence="2 3">
    <name type="scientific">Dacryopinax primogenitus (strain DJM 731)</name>
    <name type="common">Brown rot fungus</name>
    <dbReference type="NCBI Taxonomy" id="1858805"/>
    <lineage>
        <taxon>Eukaryota</taxon>
        <taxon>Fungi</taxon>
        <taxon>Dikarya</taxon>
        <taxon>Basidiomycota</taxon>
        <taxon>Agaricomycotina</taxon>
        <taxon>Dacrymycetes</taxon>
        <taxon>Dacrymycetales</taxon>
        <taxon>Dacrymycetaceae</taxon>
        <taxon>Dacryopinax</taxon>
    </lineage>
</organism>
<reference evidence="2 3" key="1">
    <citation type="journal article" date="2012" name="Science">
        <title>The Paleozoic origin of enzymatic lignin decomposition reconstructed from 31 fungal genomes.</title>
        <authorList>
            <person name="Floudas D."/>
            <person name="Binder M."/>
            <person name="Riley R."/>
            <person name="Barry K."/>
            <person name="Blanchette R.A."/>
            <person name="Henrissat B."/>
            <person name="Martinez A.T."/>
            <person name="Otillar R."/>
            <person name="Spatafora J.W."/>
            <person name="Yadav J.S."/>
            <person name="Aerts A."/>
            <person name="Benoit I."/>
            <person name="Boyd A."/>
            <person name="Carlson A."/>
            <person name="Copeland A."/>
            <person name="Coutinho P.M."/>
            <person name="de Vries R.P."/>
            <person name="Ferreira P."/>
            <person name="Findley K."/>
            <person name="Foster B."/>
            <person name="Gaskell J."/>
            <person name="Glotzer D."/>
            <person name="Gorecki P."/>
            <person name="Heitman J."/>
            <person name="Hesse C."/>
            <person name="Hori C."/>
            <person name="Igarashi K."/>
            <person name="Jurgens J.A."/>
            <person name="Kallen N."/>
            <person name="Kersten P."/>
            <person name="Kohler A."/>
            <person name="Kuees U."/>
            <person name="Kumar T.K.A."/>
            <person name="Kuo A."/>
            <person name="LaButti K."/>
            <person name="Larrondo L.F."/>
            <person name="Lindquist E."/>
            <person name="Ling A."/>
            <person name="Lombard V."/>
            <person name="Lucas S."/>
            <person name="Lundell T."/>
            <person name="Martin R."/>
            <person name="McLaughlin D.J."/>
            <person name="Morgenstern I."/>
            <person name="Morin E."/>
            <person name="Murat C."/>
            <person name="Nagy L.G."/>
            <person name="Nolan M."/>
            <person name="Ohm R.A."/>
            <person name="Patyshakuliyeva A."/>
            <person name="Rokas A."/>
            <person name="Ruiz-Duenas F.J."/>
            <person name="Sabat G."/>
            <person name="Salamov A."/>
            <person name="Samejima M."/>
            <person name="Schmutz J."/>
            <person name="Slot J.C."/>
            <person name="St John F."/>
            <person name="Stenlid J."/>
            <person name="Sun H."/>
            <person name="Sun S."/>
            <person name="Syed K."/>
            <person name="Tsang A."/>
            <person name="Wiebenga A."/>
            <person name="Young D."/>
            <person name="Pisabarro A."/>
            <person name="Eastwood D.C."/>
            <person name="Martin F."/>
            <person name="Cullen D."/>
            <person name="Grigoriev I.V."/>
            <person name="Hibbett D.S."/>
        </authorList>
    </citation>
    <scope>NUCLEOTIDE SEQUENCE [LARGE SCALE GENOMIC DNA]</scope>
    <source>
        <strain evidence="2 3">DJM-731 SS1</strain>
    </source>
</reference>
<dbReference type="Proteomes" id="UP000030653">
    <property type="component" value="Unassembled WGS sequence"/>
</dbReference>
<feature type="region of interest" description="Disordered" evidence="1">
    <location>
        <begin position="1"/>
        <end position="73"/>
    </location>
</feature>